<proteinExistence type="predicted"/>
<feature type="region of interest" description="Disordered" evidence="1">
    <location>
        <begin position="1"/>
        <end position="23"/>
    </location>
</feature>
<dbReference type="PROSITE" id="PS50181">
    <property type="entry name" value="FBOX"/>
    <property type="match status" value="1"/>
</dbReference>
<evidence type="ECO:0000256" key="1">
    <source>
        <dbReference type="SAM" id="MobiDB-lite"/>
    </source>
</evidence>
<reference evidence="4" key="1">
    <citation type="journal article" date="2012" name="Science">
        <title>The Paleozoic origin of enzymatic lignin decomposition reconstructed from 31 fungal genomes.</title>
        <authorList>
            <person name="Floudas D."/>
            <person name="Binder M."/>
            <person name="Riley R."/>
            <person name="Barry K."/>
            <person name="Blanchette R.A."/>
            <person name="Henrissat B."/>
            <person name="Martinez A.T."/>
            <person name="Otillar R."/>
            <person name="Spatafora J.W."/>
            <person name="Yadav J.S."/>
            <person name="Aerts A."/>
            <person name="Benoit I."/>
            <person name="Boyd A."/>
            <person name="Carlson A."/>
            <person name="Copeland A."/>
            <person name="Coutinho P.M."/>
            <person name="de Vries R.P."/>
            <person name="Ferreira P."/>
            <person name="Findley K."/>
            <person name="Foster B."/>
            <person name="Gaskell J."/>
            <person name="Glotzer D."/>
            <person name="Gorecki P."/>
            <person name="Heitman J."/>
            <person name="Hesse C."/>
            <person name="Hori C."/>
            <person name="Igarashi K."/>
            <person name="Jurgens J.A."/>
            <person name="Kallen N."/>
            <person name="Kersten P."/>
            <person name="Kohler A."/>
            <person name="Kuees U."/>
            <person name="Kumar T.K.A."/>
            <person name="Kuo A."/>
            <person name="LaButti K."/>
            <person name="Larrondo L.F."/>
            <person name="Lindquist E."/>
            <person name="Ling A."/>
            <person name="Lombard V."/>
            <person name="Lucas S."/>
            <person name="Lundell T."/>
            <person name="Martin R."/>
            <person name="McLaughlin D.J."/>
            <person name="Morgenstern I."/>
            <person name="Morin E."/>
            <person name="Murat C."/>
            <person name="Nagy L.G."/>
            <person name="Nolan M."/>
            <person name="Ohm R.A."/>
            <person name="Patyshakuliyeva A."/>
            <person name="Rokas A."/>
            <person name="Ruiz-Duenas F.J."/>
            <person name="Sabat G."/>
            <person name="Salamov A."/>
            <person name="Samejima M."/>
            <person name="Schmutz J."/>
            <person name="Slot J.C."/>
            <person name="St John F."/>
            <person name="Stenlid J."/>
            <person name="Sun H."/>
            <person name="Sun S."/>
            <person name="Syed K."/>
            <person name="Tsang A."/>
            <person name="Wiebenga A."/>
            <person name="Young D."/>
            <person name="Pisabarro A."/>
            <person name="Eastwood D.C."/>
            <person name="Martin F."/>
            <person name="Cullen D."/>
            <person name="Grigoriev I.V."/>
            <person name="Hibbett D.S."/>
        </authorList>
    </citation>
    <scope>NUCLEOTIDE SEQUENCE [LARGE SCALE GENOMIC DNA]</scope>
    <source>
        <strain evidence="4">TFB10046</strain>
    </source>
</reference>
<dbReference type="AlphaFoldDB" id="J0D7G7"/>
<dbReference type="SUPFAM" id="SSF52047">
    <property type="entry name" value="RNI-like"/>
    <property type="match status" value="1"/>
</dbReference>
<dbReference type="Pfam" id="PF12937">
    <property type="entry name" value="F-box-like"/>
    <property type="match status" value="1"/>
</dbReference>
<organism evidence="3 4">
    <name type="scientific">Auricularia subglabra (strain TFB-10046 / SS5)</name>
    <name type="common">White-rot fungus</name>
    <name type="synonym">Auricularia delicata (strain TFB10046)</name>
    <dbReference type="NCBI Taxonomy" id="717982"/>
    <lineage>
        <taxon>Eukaryota</taxon>
        <taxon>Fungi</taxon>
        <taxon>Dikarya</taxon>
        <taxon>Basidiomycota</taxon>
        <taxon>Agaricomycotina</taxon>
        <taxon>Agaricomycetes</taxon>
        <taxon>Auriculariales</taxon>
        <taxon>Auriculariaceae</taxon>
        <taxon>Auricularia</taxon>
    </lineage>
</organism>
<sequence>MSSPQCQKQATNPTAYYDDEDDLGAGYTPDIPPEMLANVFSYLDHEGAFAASHTCRFWRAVALSCPSLWADICVRLQADGSNVARADAAVRALLARAGTAPVSFRLSVPGWRAGLSVPPGPADSMDIGGLLANVGQLRQLHLDLVDASFLSGWDDLVSNPPSRLHELSLRFSWNSYFRVRNGPLFARSMPFLRVLDVSGDFHIDDHTWPLLPALERLSLRFSDEMDLPAIGTHVLTACPALKALLLVGLGAQVIGHYLQNTEVPRKLRRSISSLVIRMRLTGVARLSLLLRNLKYDHANHVVLHDTTKSRQRPVLPYLVHFCPTELTMYRPREHELGERSNPNHYPVARFRNSSGESRTFIVCQQPGILLFDPACRSITRLMLDESDIHLASLPADLPLLRTLECLTIRVLEGRTLPTSIFLPADEQGALHLRAGHDPGTWHCCALVHLALVYVPREAERVVGGSPATFITCHSVLALLDLVGAPPTVDLSLQHVDLLPSPNDEHYSILMDRVSRLDVHCGYEPLDIEVEWPSWRLSEDEELENWVAPWS</sequence>
<name>J0D7G7_AURST</name>
<dbReference type="InterPro" id="IPR036047">
    <property type="entry name" value="F-box-like_dom_sf"/>
</dbReference>
<evidence type="ECO:0000313" key="3">
    <source>
        <dbReference type="EMBL" id="EJD35045.1"/>
    </source>
</evidence>
<feature type="domain" description="F-box" evidence="2">
    <location>
        <begin position="25"/>
        <end position="72"/>
    </location>
</feature>
<dbReference type="Gene3D" id="1.20.1280.50">
    <property type="match status" value="1"/>
</dbReference>
<gene>
    <name evidence="3" type="ORF">AURDEDRAFT_130833</name>
</gene>
<dbReference type="Proteomes" id="UP000006514">
    <property type="component" value="Unassembled WGS sequence"/>
</dbReference>
<protein>
    <recommendedName>
        <fullName evidence="2">F-box domain-containing protein</fullName>
    </recommendedName>
</protein>
<keyword evidence="4" id="KW-1185">Reference proteome</keyword>
<dbReference type="InterPro" id="IPR001810">
    <property type="entry name" value="F-box_dom"/>
</dbReference>
<feature type="compositionally biased region" description="Polar residues" evidence="1">
    <location>
        <begin position="1"/>
        <end position="14"/>
    </location>
</feature>
<accession>J0D7G7</accession>
<dbReference type="KEGG" id="adl:AURDEDRAFT_130833"/>
<dbReference type="SUPFAM" id="SSF81383">
    <property type="entry name" value="F-box domain"/>
    <property type="match status" value="1"/>
</dbReference>
<dbReference type="EMBL" id="JH687907">
    <property type="protein sequence ID" value="EJD35045.1"/>
    <property type="molecule type" value="Genomic_DNA"/>
</dbReference>
<evidence type="ECO:0000313" key="4">
    <source>
        <dbReference type="Proteomes" id="UP000006514"/>
    </source>
</evidence>
<evidence type="ECO:0000259" key="2">
    <source>
        <dbReference type="PROSITE" id="PS50181"/>
    </source>
</evidence>
<dbReference type="InParanoid" id="J0D7G7"/>
<dbReference type="OrthoDB" id="2269034at2759"/>